<dbReference type="SUPFAM" id="SSF52540">
    <property type="entry name" value="P-loop containing nucleoside triphosphate hydrolases"/>
    <property type="match status" value="1"/>
</dbReference>
<dbReference type="InterPro" id="IPR050625">
    <property type="entry name" value="ParA/MinD_ATPase"/>
</dbReference>
<proteinExistence type="predicted"/>
<dbReference type="Gene3D" id="3.40.50.300">
    <property type="entry name" value="P-loop containing nucleotide triphosphate hydrolases"/>
    <property type="match status" value="1"/>
</dbReference>
<keyword evidence="1" id="KW-0547">Nucleotide-binding</keyword>
<dbReference type="InterPro" id="IPR027417">
    <property type="entry name" value="P-loop_NTPase"/>
</dbReference>
<organism evidence="4 5">
    <name type="scientific">Simkania negevensis</name>
    <dbReference type="NCBI Taxonomy" id="83561"/>
    <lineage>
        <taxon>Bacteria</taxon>
        <taxon>Pseudomonadati</taxon>
        <taxon>Chlamydiota</taxon>
        <taxon>Chlamydiia</taxon>
        <taxon>Parachlamydiales</taxon>
        <taxon>Simkaniaceae</taxon>
        <taxon>Simkania</taxon>
    </lineage>
</organism>
<evidence type="ECO:0000313" key="4">
    <source>
        <dbReference type="EMBL" id="MBN4067341.1"/>
    </source>
</evidence>
<keyword evidence="2" id="KW-0067">ATP-binding</keyword>
<comment type="caution">
    <text evidence="4">The sequence shown here is derived from an EMBL/GenBank/DDBJ whole genome shotgun (WGS) entry which is preliminary data.</text>
</comment>
<gene>
    <name evidence="4" type="ORF">JYU14_04585</name>
</gene>
<dbReference type="InterPro" id="IPR033756">
    <property type="entry name" value="YlxH/NBP35"/>
</dbReference>
<evidence type="ECO:0000256" key="1">
    <source>
        <dbReference type="ARBA" id="ARBA00022741"/>
    </source>
</evidence>
<dbReference type="EMBL" id="JAFITR010000116">
    <property type="protein sequence ID" value="MBN4067341.1"/>
    <property type="molecule type" value="Genomic_DNA"/>
</dbReference>
<accession>A0ABS3ARI4</accession>
<name>A0ABS3ARI4_9BACT</name>
<protein>
    <submittedName>
        <fullName evidence="4">P-loop NTPase</fullName>
    </submittedName>
</protein>
<dbReference type="PANTHER" id="PTHR43384:SF4">
    <property type="entry name" value="CELLULOSE BIOSYNTHESIS PROTEIN BCSQ-RELATED"/>
    <property type="match status" value="1"/>
</dbReference>
<evidence type="ECO:0000256" key="3">
    <source>
        <dbReference type="SAM" id="MobiDB-lite"/>
    </source>
</evidence>
<evidence type="ECO:0000256" key="2">
    <source>
        <dbReference type="ARBA" id="ARBA00022840"/>
    </source>
</evidence>
<dbReference type="Proteomes" id="UP000722121">
    <property type="component" value="Unassembled WGS sequence"/>
</dbReference>
<evidence type="ECO:0000313" key="5">
    <source>
        <dbReference type="Proteomes" id="UP000722121"/>
    </source>
</evidence>
<keyword evidence="5" id="KW-1185">Reference proteome</keyword>
<sequence>MAHNGDAITLAVGGGKGGVGKSMICSNLAVIYAQEGIRVALFDLDFGAANIHTVFGIRTPEKDLGSYFEERDTTLKELLLPTEIPNLHIIAASGCLPKLTAMPREEKAAFIKEMQLLDVDIVLLDLGAGSAINILDFFSMTTAGIVVTTPEPTAILNAYEFLKNTTYHILSRMFRNHPRIIKQLNVRENSIQAVIERIAKMAPWVSKQIDTICRELNFYLIFNQAQTDNDATLGKKLHNTCSKHLNIYLNYAGILYHSKEVHQSLLNMRPITLDLPDSATTISLRRMAHAILNNVIAQSVDHTPPTPFEKQYATVLHHAKKDYLQNLLTNKRLEREQRTTKYKREEREETRRN</sequence>
<feature type="region of interest" description="Disordered" evidence="3">
    <location>
        <begin position="331"/>
        <end position="353"/>
    </location>
</feature>
<dbReference type="PANTHER" id="PTHR43384">
    <property type="entry name" value="SEPTUM SITE-DETERMINING PROTEIN MIND HOMOLOG, CHLOROPLASTIC-RELATED"/>
    <property type="match status" value="1"/>
</dbReference>
<reference evidence="4 5" key="1">
    <citation type="submission" date="2021-02" db="EMBL/GenBank/DDBJ databases">
        <title>Activity-based single-cell genomes from oceanic crustal fluid captures similar information to metagenomic and metatranscriptomic surveys with orders of magnitude less sampling.</title>
        <authorList>
            <person name="D'Angelo T.S."/>
            <person name="Orcutt B.N."/>
        </authorList>
    </citation>
    <scope>NUCLEOTIDE SEQUENCE [LARGE SCALE GENOMIC DNA]</scope>
    <source>
        <strain evidence="4">AH-315-G07</strain>
    </source>
</reference>
<dbReference type="Pfam" id="PF10609">
    <property type="entry name" value="ParA"/>
    <property type="match status" value="1"/>
</dbReference>